<evidence type="ECO:0000313" key="2">
    <source>
        <dbReference type="EMBL" id="TGZ52586.1"/>
    </source>
</evidence>
<dbReference type="AlphaFoldDB" id="A0A4S2KSV3"/>
<keyword evidence="1" id="KW-0732">Signal</keyword>
<accession>A0A4S2KSV3</accession>
<dbReference type="STRING" id="300112.A0A4S2KSV3"/>
<evidence type="ECO:0000256" key="1">
    <source>
        <dbReference type="SAM" id="SignalP"/>
    </source>
</evidence>
<comment type="caution">
    <text evidence="2">The sequence shown here is derived from an EMBL/GenBank/DDBJ whole genome shotgun (WGS) entry which is preliminary data.</text>
</comment>
<feature type="chain" id="PRO_5021005649" description="Secreted protein" evidence="1">
    <location>
        <begin position="22"/>
        <end position="76"/>
    </location>
</feature>
<dbReference type="Proteomes" id="UP000310200">
    <property type="component" value="Unassembled WGS sequence"/>
</dbReference>
<proteinExistence type="predicted"/>
<evidence type="ECO:0000313" key="3">
    <source>
        <dbReference type="Proteomes" id="UP000310200"/>
    </source>
</evidence>
<protein>
    <recommendedName>
        <fullName evidence="4">Secreted protein</fullName>
    </recommendedName>
</protein>
<dbReference type="EMBL" id="QBLH01001231">
    <property type="protein sequence ID" value="TGZ52586.1"/>
    <property type="molecule type" value="Genomic_DNA"/>
</dbReference>
<organism evidence="2 3">
    <name type="scientific">Temnothorax longispinosus</name>
    <dbReference type="NCBI Taxonomy" id="300112"/>
    <lineage>
        <taxon>Eukaryota</taxon>
        <taxon>Metazoa</taxon>
        <taxon>Ecdysozoa</taxon>
        <taxon>Arthropoda</taxon>
        <taxon>Hexapoda</taxon>
        <taxon>Insecta</taxon>
        <taxon>Pterygota</taxon>
        <taxon>Neoptera</taxon>
        <taxon>Endopterygota</taxon>
        <taxon>Hymenoptera</taxon>
        <taxon>Apocrita</taxon>
        <taxon>Aculeata</taxon>
        <taxon>Formicoidea</taxon>
        <taxon>Formicidae</taxon>
        <taxon>Myrmicinae</taxon>
        <taxon>Temnothorax</taxon>
    </lineage>
</organism>
<gene>
    <name evidence="2" type="ORF">DBV15_10512</name>
</gene>
<keyword evidence="3" id="KW-1185">Reference proteome</keyword>
<reference evidence="2 3" key="1">
    <citation type="journal article" date="2019" name="Philos. Trans. R. Soc. Lond., B, Biol. Sci.">
        <title>Ant behaviour and brain gene expression of defending hosts depend on the ecological success of the intruding social parasite.</title>
        <authorList>
            <person name="Kaur R."/>
            <person name="Stoldt M."/>
            <person name="Jongepier E."/>
            <person name="Feldmeyer B."/>
            <person name="Menzel F."/>
            <person name="Bornberg-Bauer E."/>
            <person name="Foitzik S."/>
        </authorList>
    </citation>
    <scope>NUCLEOTIDE SEQUENCE [LARGE SCALE GENOMIC DNA]</scope>
    <source>
        <tissue evidence="2">Whole body</tissue>
    </source>
</reference>
<name>A0A4S2KSV3_9HYME</name>
<feature type="signal peptide" evidence="1">
    <location>
        <begin position="1"/>
        <end position="21"/>
    </location>
</feature>
<sequence>MGTCWFAVWVLFVCFIGDARPQYRDKNITNKKYVYAKCNHQEHRMRKSLVFKLRNAIDSHMSASRLRAAKFISEMG</sequence>
<evidence type="ECO:0008006" key="4">
    <source>
        <dbReference type="Google" id="ProtNLM"/>
    </source>
</evidence>